<keyword evidence="2" id="KW-1185">Reference proteome</keyword>
<name>A0A1Z5IQY7_9LACO</name>
<dbReference type="Proteomes" id="UP000198430">
    <property type="component" value="Unassembled WGS sequence"/>
</dbReference>
<proteinExistence type="predicted"/>
<reference evidence="1 2" key="1">
    <citation type="submission" date="2015-11" db="EMBL/GenBank/DDBJ databases">
        <title>Draft genome sequences of new species of the genus Lactobacillus isolated from orchardgrass silage.</title>
        <authorList>
            <person name="Tohno M."/>
            <person name="Tanizawa Y."/>
            <person name="Arita M."/>
        </authorList>
    </citation>
    <scope>NUCLEOTIDE SEQUENCE [LARGE SCALE GENOMIC DNA]</scope>
    <source>
        <strain evidence="1 2">IWT140</strain>
    </source>
</reference>
<gene>
    <name evidence="1" type="ORF">IWT140_01467</name>
</gene>
<comment type="caution">
    <text evidence="1">The sequence shown here is derived from an EMBL/GenBank/DDBJ whole genome shotgun (WGS) entry which is preliminary data.</text>
</comment>
<protein>
    <submittedName>
        <fullName evidence="1">Uncharacterized protein</fullName>
    </submittedName>
</protein>
<evidence type="ECO:0000313" key="1">
    <source>
        <dbReference type="EMBL" id="GAX03841.1"/>
    </source>
</evidence>
<dbReference type="EMBL" id="BCMH01000010">
    <property type="protein sequence ID" value="GAX03841.1"/>
    <property type="molecule type" value="Genomic_DNA"/>
</dbReference>
<dbReference type="RefSeq" id="WP_179211654.1">
    <property type="nucleotide sequence ID" value="NZ_BCMH01000010.1"/>
</dbReference>
<evidence type="ECO:0000313" key="2">
    <source>
        <dbReference type="Proteomes" id="UP000198430"/>
    </source>
</evidence>
<sequence>MKTQERYYRNVISVAKQITRMAVDDEADAYQLYQDLKDVRDLCDQRMTEIKKNAK</sequence>
<dbReference type="AlphaFoldDB" id="A0A1Z5IQY7"/>
<accession>A0A1Z5IQY7</accession>
<organism evidence="1 2">
    <name type="scientific">Secundilactobacillus pentosiphilus</name>
    <dbReference type="NCBI Taxonomy" id="1714682"/>
    <lineage>
        <taxon>Bacteria</taxon>
        <taxon>Bacillati</taxon>
        <taxon>Bacillota</taxon>
        <taxon>Bacilli</taxon>
        <taxon>Lactobacillales</taxon>
        <taxon>Lactobacillaceae</taxon>
        <taxon>Secundilactobacillus</taxon>
    </lineage>
</organism>